<comment type="caution">
    <text evidence="8">The sequence shown here is derived from an EMBL/GenBank/DDBJ whole genome shotgun (WGS) entry which is preliminary data.</text>
</comment>
<protein>
    <recommendedName>
        <fullName evidence="2">carbonic anhydrase</fullName>
        <ecNumber evidence="2">4.2.1.1</ecNumber>
    </recommendedName>
</protein>
<evidence type="ECO:0000256" key="7">
    <source>
        <dbReference type="SAM" id="MobiDB-lite"/>
    </source>
</evidence>
<sequence length="424" mass="48219">HLYLYNGGLPGRYRVGELFIFWPAMHLLDRKRADLELMILAYNADLYKTLGEAIVKKDGVTTFSVLYKVSSAENPVLEPLISTVSKIREFGSEVKIESGLRVEDLIPASASSNYYHYDGSIPHTPCLETIKWYIFADYMYLSEEQLGEFKMLWDHHGNLMNNLYRPEQSLKGRSVYRPMFRSPRLDFLETGDKPPTQKESCVDVFFIIDESCSVYEDMPKIKQLLLDVVDKTVIGRKSALMSLVRYHNDVNLNFYHLNTTSNEVTRKFIETQPLGQTSSCKTQTYHALKFHSEFFFGMGKNATREYVGTRPDSMANDVMFVITDGISIPRGRRGRALKEAQKIRRAGVKIFTIGLHNWRNLDGSPELLGFVNDNENHAFNIDDEGLADIVAGIINSADPCFKSPPTTTTTTQLPSMTTTMRLSP</sequence>
<dbReference type="SUPFAM" id="SSF51069">
    <property type="entry name" value="Carbonic anhydrase"/>
    <property type="match status" value="1"/>
</dbReference>
<evidence type="ECO:0000256" key="6">
    <source>
        <dbReference type="ARBA" id="ARBA00048348"/>
    </source>
</evidence>
<dbReference type="PANTHER" id="PTHR18952">
    <property type="entry name" value="CARBONIC ANHYDRASE"/>
    <property type="match status" value="1"/>
</dbReference>
<keyword evidence="4" id="KW-0862">Zinc</keyword>
<dbReference type="Proteomes" id="UP000749559">
    <property type="component" value="Unassembled WGS sequence"/>
</dbReference>
<evidence type="ECO:0000313" key="8">
    <source>
        <dbReference type="EMBL" id="CAH1780026.1"/>
    </source>
</evidence>
<dbReference type="InterPro" id="IPR036465">
    <property type="entry name" value="vWFA_dom_sf"/>
</dbReference>
<dbReference type="SUPFAM" id="SSF53300">
    <property type="entry name" value="vWA-like"/>
    <property type="match status" value="1"/>
</dbReference>
<dbReference type="SMART" id="SM00327">
    <property type="entry name" value="VWA"/>
    <property type="match status" value="1"/>
</dbReference>
<dbReference type="Pfam" id="PF00092">
    <property type="entry name" value="VWA"/>
    <property type="match status" value="1"/>
</dbReference>
<evidence type="ECO:0000256" key="2">
    <source>
        <dbReference type="ARBA" id="ARBA00012925"/>
    </source>
</evidence>
<dbReference type="InterPro" id="IPR023561">
    <property type="entry name" value="Carbonic_anhydrase_a-class"/>
</dbReference>
<dbReference type="PANTHER" id="PTHR18952:SF265">
    <property type="entry name" value="CARBONIC ANHYDRASE"/>
    <property type="match status" value="1"/>
</dbReference>
<dbReference type="EMBL" id="CAIIXF020000003">
    <property type="protein sequence ID" value="CAH1780026.1"/>
    <property type="molecule type" value="Genomic_DNA"/>
</dbReference>
<keyword evidence="3" id="KW-0479">Metal-binding</keyword>
<accession>A0A8J1Y7Q9</accession>
<dbReference type="EC" id="4.2.1.1" evidence="2"/>
<evidence type="ECO:0000256" key="1">
    <source>
        <dbReference type="ARBA" id="ARBA00010718"/>
    </source>
</evidence>
<evidence type="ECO:0000256" key="5">
    <source>
        <dbReference type="ARBA" id="ARBA00023239"/>
    </source>
</evidence>
<dbReference type="GO" id="GO:0004089">
    <property type="term" value="F:carbonate dehydratase activity"/>
    <property type="evidence" value="ECO:0007669"/>
    <property type="project" value="UniProtKB-EC"/>
</dbReference>
<dbReference type="GO" id="GO:0008270">
    <property type="term" value="F:zinc ion binding"/>
    <property type="evidence" value="ECO:0007669"/>
    <property type="project" value="InterPro"/>
</dbReference>
<feature type="compositionally biased region" description="Low complexity" evidence="7">
    <location>
        <begin position="404"/>
        <end position="424"/>
    </location>
</feature>
<keyword evidence="9" id="KW-1185">Reference proteome</keyword>
<reference evidence="8" key="1">
    <citation type="submission" date="2022-03" db="EMBL/GenBank/DDBJ databases">
        <authorList>
            <person name="Martin C."/>
        </authorList>
    </citation>
    <scope>NUCLEOTIDE SEQUENCE</scope>
</reference>
<comment type="similarity">
    <text evidence="1">Belongs to the alpha-carbonic anhydrase family.</text>
</comment>
<dbReference type="InterPro" id="IPR001148">
    <property type="entry name" value="CA_dom"/>
</dbReference>
<organism evidence="8 9">
    <name type="scientific">Owenia fusiformis</name>
    <name type="common">Polychaete worm</name>
    <dbReference type="NCBI Taxonomy" id="6347"/>
    <lineage>
        <taxon>Eukaryota</taxon>
        <taxon>Metazoa</taxon>
        <taxon>Spiralia</taxon>
        <taxon>Lophotrochozoa</taxon>
        <taxon>Annelida</taxon>
        <taxon>Polychaeta</taxon>
        <taxon>Sedentaria</taxon>
        <taxon>Canalipalpata</taxon>
        <taxon>Sabellida</taxon>
        <taxon>Oweniida</taxon>
        <taxon>Oweniidae</taxon>
        <taxon>Owenia</taxon>
    </lineage>
</organism>
<feature type="region of interest" description="Disordered" evidence="7">
    <location>
        <begin position="402"/>
        <end position="424"/>
    </location>
</feature>
<feature type="non-terminal residue" evidence="8">
    <location>
        <position position="1"/>
    </location>
</feature>
<dbReference type="PROSITE" id="PS50234">
    <property type="entry name" value="VWFA"/>
    <property type="match status" value="1"/>
</dbReference>
<dbReference type="Pfam" id="PF00194">
    <property type="entry name" value="Carb_anhydrase"/>
    <property type="match status" value="1"/>
</dbReference>
<name>A0A8J1Y7Q9_OWEFU</name>
<dbReference type="InterPro" id="IPR002035">
    <property type="entry name" value="VWF_A"/>
</dbReference>
<evidence type="ECO:0000256" key="4">
    <source>
        <dbReference type="ARBA" id="ARBA00022833"/>
    </source>
</evidence>
<dbReference type="InterPro" id="IPR036398">
    <property type="entry name" value="CA_dom_sf"/>
</dbReference>
<dbReference type="Gene3D" id="3.10.200.10">
    <property type="entry name" value="Alpha carbonic anhydrase"/>
    <property type="match status" value="1"/>
</dbReference>
<proteinExistence type="inferred from homology"/>
<evidence type="ECO:0000313" key="9">
    <source>
        <dbReference type="Proteomes" id="UP000749559"/>
    </source>
</evidence>
<dbReference type="PROSITE" id="PS51144">
    <property type="entry name" value="ALPHA_CA_2"/>
    <property type="match status" value="1"/>
</dbReference>
<dbReference type="OrthoDB" id="429145at2759"/>
<dbReference type="SMART" id="SM01057">
    <property type="entry name" value="Carb_anhydrase"/>
    <property type="match status" value="1"/>
</dbReference>
<dbReference type="AlphaFoldDB" id="A0A8J1Y7Q9"/>
<evidence type="ECO:0000256" key="3">
    <source>
        <dbReference type="ARBA" id="ARBA00022723"/>
    </source>
</evidence>
<dbReference type="Gene3D" id="3.40.50.410">
    <property type="entry name" value="von Willebrand factor, type A domain"/>
    <property type="match status" value="1"/>
</dbReference>
<gene>
    <name evidence="8" type="ORF">OFUS_LOCUS6774</name>
</gene>
<keyword evidence="5" id="KW-0456">Lyase</keyword>
<dbReference type="CDD" id="cd01450">
    <property type="entry name" value="vWFA_subfamily_ECM"/>
    <property type="match status" value="1"/>
</dbReference>
<comment type="catalytic activity">
    <reaction evidence="6">
        <text>hydrogencarbonate + H(+) = CO2 + H2O</text>
        <dbReference type="Rhea" id="RHEA:10748"/>
        <dbReference type="ChEBI" id="CHEBI:15377"/>
        <dbReference type="ChEBI" id="CHEBI:15378"/>
        <dbReference type="ChEBI" id="CHEBI:16526"/>
        <dbReference type="ChEBI" id="CHEBI:17544"/>
        <dbReference type="EC" id="4.2.1.1"/>
    </reaction>
</comment>